<dbReference type="AlphaFoldDB" id="A0A8T2K7T5"/>
<keyword evidence="3" id="KW-1185">Reference proteome</keyword>
<evidence type="ECO:0000313" key="3">
    <source>
        <dbReference type="Proteomes" id="UP000812440"/>
    </source>
</evidence>
<feature type="transmembrane region" description="Helical" evidence="1">
    <location>
        <begin position="59"/>
        <end position="81"/>
    </location>
</feature>
<name>A0A8T2K7T5_9PIPI</name>
<gene>
    <name evidence="2" type="ORF">GDO86_003027</name>
</gene>
<protein>
    <submittedName>
        <fullName evidence="2">Uncharacterized protein</fullName>
    </submittedName>
</protein>
<dbReference type="Proteomes" id="UP000812440">
    <property type="component" value="Chromosome 2"/>
</dbReference>
<keyword evidence="1" id="KW-0472">Membrane</keyword>
<organism evidence="2 3">
    <name type="scientific">Hymenochirus boettgeri</name>
    <name type="common">Congo dwarf clawed frog</name>
    <dbReference type="NCBI Taxonomy" id="247094"/>
    <lineage>
        <taxon>Eukaryota</taxon>
        <taxon>Metazoa</taxon>
        <taxon>Chordata</taxon>
        <taxon>Craniata</taxon>
        <taxon>Vertebrata</taxon>
        <taxon>Euteleostomi</taxon>
        <taxon>Amphibia</taxon>
        <taxon>Batrachia</taxon>
        <taxon>Anura</taxon>
        <taxon>Pipoidea</taxon>
        <taxon>Pipidae</taxon>
        <taxon>Pipinae</taxon>
        <taxon>Hymenochirus</taxon>
    </lineage>
</organism>
<evidence type="ECO:0000256" key="1">
    <source>
        <dbReference type="SAM" id="Phobius"/>
    </source>
</evidence>
<sequence>MYLSRYIIVVRVIEGTLYKKNFIVFCFNDFTCFIVSCFKKCTLKRTSMCNALYVLSYTTYILFMFHKPAIFYGFSLCYVIGYQSL</sequence>
<keyword evidence="1" id="KW-0812">Transmembrane</keyword>
<accession>A0A8T2K7T5</accession>
<comment type="caution">
    <text evidence="2">The sequence shown here is derived from an EMBL/GenBank/DDBJ whole genome shotgun (WGS) entry which is preliminary data.</text>
</comment>
<reference evidence="2" key="1">
    <citation type="thesis" date="2020" institute="ProQuest LLC" country="789 East Eisenhower Parkway, Ann Arbor, MI, USA">
        <title>Comparative Genomics and Chromosome Evolution.</title>
        <authorList>
            <person name="Mudd A.B."/>
        </authorList>
    </citation>
    <scope>NUCLEOTIDE SEQUENCE</scope>
    <source>
        <strain evidence="2">Female2</strain>
        <tissue evidence="2">Blood</tissue>
    </source>
</reference>
<keyword evidence="1" id="KW-1133">Transmembrane helix</keyword>
<proteinExistence type="predicted"/>
<feature type="transmembrane region" description="Helical" evidence="1">
    <location>
        <begin position="20"/>
        <end position="38"/>
    </location>
</feature>
<evidence type="ECO:0000313" key="2">
    <source>
        <dbReference type="EMBL" id="KAG8450596.1"/>
    </source>
</evidence>
<dbReference type="EMBL" id="JAACNH010000002">
    <property type="protein sequence ID" value="KAG8450596.1"/>
    <property type="molecule type" value="Genomic_DNA"/>
</dbReference>